<dbReference type="KEGG" id="ahh:RY45_01630"/>
<evidence type="ECO:0000313" key="2">
    <source>
        <dbReference type="Proteomes" id="UP000859505"/>
    </source>
</evidence>
<reference evidence="1" key="2">
    <citation type="submission" date="2020-01" db="EMBL/GenBank/DDBJ databases">
        <authorList>
            <consortium name="NCBI Pathogen Detection Project"/>
        </authorList>
    </citation>
    <scope>NUCLEOTIDE SEQUENCE</scope>
    <source>
        <strain evidence="1">OLC2673_Aeromonas</strain>
    </source>
</reference>
<reference evidence="1" key="1">
    <citation type="journal article" date="2018" name="Genome Biol.">
        <title>SKESA: strategic k-mer extension for scrupulous assemblies.</title>
        <authorList>
            <person name="Souvorov A."/>
            <person name="Agarwala R."/>
            <person name="Lipman D.J."/>
        </authorList>
    </citation>
    <scope>NUCLEOTIDE SEQUENCE</scope>
    <source>
        <strain evidence="1">OLC2673_Aeromonas</strain>
    </source>
</reference>
<dbReference type="Proteomes" id="UP000859505">
    <property type="component" value="Unassembled WGS sequence"/>
</dbReference>
<protein>
    <submittedName>
        <fullName evidence="1">Uncharacterized protein</fullName>
    </submittedName>
</protein>
<accession>A0AAD3UA60</accession>
<dbReference type="EMBL" id="DACTUL010000009">
    <property type="protein sequence ID" value="HAT6343828.1"/>
    <property type="molecule type" value="Genomic_DNA"/>
</dbReference>
<proteinExistence type="predicted"/>
<name>A0AAD3UA60_AERHY</name>
<organism evidence="1 2">
    <name type="scientific">Aeromonas hydrophila</name>
    <dbReference type="NCBI Taxonomy" id="644"/>
    <lineage>
        <taxon>Bacteria</taxon>
        <taxon>Pseudomonadati</taxon>
        <taxon>Pseudomonadota</taxon>
        <taxon>Gammaproteobacteria</taxon>
        <taxon>Aeromonadales</taxon>
        <taxon>Aeromonadaceae</taxon>
        <taxon>Aeromonas</taxon>
    </lineage>
</organism>
<comment type="caution">
    <text evidence="1">The sequence shown here is derived from an EMBL/GenBank/DDBJ whole genome shotgun (WGS) entry which is preliminary data.</text>
</comment>
<sequence length="64" mass="7332">MTGRRLHGSGKHTHIQDRPIKVRMTIHKDMMRRGITTDRVICSQGWDSHKHIKAASAAFFLLGH</sequence>
<gene>
    <name evidence="1" type="ORF">JAJ28_001543</name>
</gene>
<dbReference type="AlphaFoldDB" id="A0AAD3UA60"/>
<evidence type="ECO:0000313" key="1">
    <source>
        <dbReference type="EMBL" id="HAT6343828.1"/>
    </source>
</evidence>